<sequence>MLNALRTRLLDRLKFLKIPELDVSGDSITEFESLYEQYVSSGNGELIPYDLPDPKYIFLNYLIENKNIVVHGSNNPNINIFEPRDQTLFNGKKVTAVFAASDSIWSMFFAVINRSQYEGSLRNACLTADTKKGVKRYYYFSLNKDYHGKRWTNGMIYLFDKDGFQQGGAKNEWISEKEVKPIAKIPVEPSDFIFKDSIKLHDEATSHVKNMMRDLTRKR</sequence>
<dbReference type="EMBL" id="WOCA01000007">
    <property type="protein sequence ID" value="MUK88901.1"/>
    <property type="molecule type" value="Genomic_DNA"/>
</dbReference>
<evidence type="ECO:0000313" key="2">
    <source>
        <dbReference type="Proteomes" id="UP000469125"/>
    </source>
</evidence>
<reference evidence="1 2" key="1">
    <citation type="submission" date="2019-11" db="EMBL/GenBank/DDBJ databases">
        <authorList>
            <person name="Li X."/>
        </authorList>
    </citation>
    <scope>NUCLEOTIDE SEQUENCE [LARGE SCALE GENOMIC DNA]</scope>
    <source>
        <strain evidence="1 2">L9</strain>
    </source>
</reference>
<comment type="caution">
    <text evidence="1">The sequence shown here is derived from an EMBL/GenBank/DDBJ whole genome shotgun (WGS) entry which is preliminary data.</text>
</comment>
<dbReference type="AlphaFoldDB" id="A0A6N8FI44"/>
<dbReference type="Proteomes" id="UP000469125">
    <property type="component" value="Unassembled WGS sequence"/>
</dbReference>
<name>A0A6N8FI44_9BACI</name>
<evidence type="ECO:0000313" key="1">
    <source>
        <dbReference type="EMBL" id="MUK88901.1"/>
    </source>
</evidence>
<accession>A0A6N8FI44</accession>
<proteinExistence type="predicted"/>
<dbReference type="RefSeq" id="WP_155668873.1">
    <property type="nucleotide sequence ID" value="NZ_WOCA01000007.1"/>
</dbReference>
<protein>
    <submittedName>
        <fullName evidence="1">Uncharacterized protein</fullName>
    </submittedName>
</protein>
<organism evidence="1 2">
    <name type="scientific">Ornithinibacillus caprae</name>
    <dbReference type="NCBI Taxonomy" id="2678566"/>
    <lineage>
        <taxon>Bacteria</taxon>
        <taxon>Bacillati</taxon>
        <taxon>Bacillota</taxon>
        <taxon>Bacilli</taxon>
        <taxon>Bacillales</taxon>
        <taxon>Bacillaceae</taxon>
        <taxon>Ornithinibacillus</taxon>
    </lineage>
</organism>
<gene>
    <name evidence="1" type="ORF">GMD78_10900</name>
</gene>
<keyword evidence="2" id="KW-1185">Reference proteome</keyword>